<protein>
    <recommendedName>
        <fullName evidence="5">Lipoprotein</fullName>
    </recommendedName>
</protein>
<keyword evidence="2" id="KW-0732">Signal</keyword>
<evidence type="ECO:0008006" key="5">
    <source>
        <dbReference type="Google" id="ProtNLM"/>
    </source>
</evidence>
<feature type="signal peptide" evidence="2">
    <location>
        <begin position="1"/>
        <end position="25"/>
    </location>
</feature>
<feature type="chain" id="PRO_5001774809" description="Lipoprotein" evidence="2">
    <location>
        <begin position="26"/>
        <end position="276"/>
    </location>
</feature>
<proteinExistence type="predicted"/>
<keyword evidence="4" id="KW-1185">Reference proteome</keyword>
<dbReference type="Proteomes" id="UP000028537">
    <property type="component" value="Unassembled WGS sequence"/>
</dbReference>
<dbReference type="AlphaFoldDB" id="A0A084EWB4"/>
<reference evidence="3 4" key="1">
    <citation type="submission" date="2014-02" db="EMBL/GenBank/DDBJ databases">
        <title>Genome sequence of Ureaplasma diversum strain 246.</title>
        <authorList>
            <person name="Sirand-Pugnet P."/>
            <person name="Breton M."/>
            <person name="Dordet-Frisoni E."/>
            <person name="Baranowski E."/>
            <person name="Barre A."/>
            <person name="Couture C."/>
            <person name="Dupuy V."/>
            <person name="Gaurivaud P."/>
            <person name="Jacob D."/>
            <person name="Lemaitre C."/>
            <person name="Manso-Silvan L."/>
            <person name="Nikolski M."/>
            <person name="Nouvel L.-X."/>
            <person name="Poumarat F."/>
            <person name="Tardy F."/>
            <person name="Thebault P."/>
            <person name="Theil S."/>
            <person name="Citti C."/>
            <person name="Thiaucourt F."/>
            <person name="Blanchard A."/>
        </authorList>
    </citation>
    <scope>NUCLEOTIDE SEQUENCE [LARGE SCALE GENOMIC DNA]</scope>
    <source>
        <strain evidence="3 4">NCTC 246</strain>
    </source>
</reference>
<name>A0A084EWB4_9BACT</name>
<dbReference type="eggNOG" id="ENOG5031Z9M">
    <property type="taxonomic scope" value="Bacteria"/>
</dbReference>
<keyword evidence="1" id="KW-0175">Coiled coil</keyword>
<organism evidence="3 4">
    <name type="scientific">Ureaplasma diversum NCTC 246</name>
    <dbReference type="NCBI Taxonomy" id="1188241"/>
    <lineage>
        <taxon>Bacteria</taxon>
        <taxon>Bacillati</taxon>
        <taxon>Mycoplasmatota</taxon>
        <taxon>Mycoplasmoidales</taxon>
        <taxon>Mycoplasmoidaceae</taxon>
        <taxon>Ureaplasma</taxon>
    </lineage>
</organism>
<evidence type="ECO:0000313" key="3">
    <source>
        <dbReference type="EMBL" id="KEZ22256.1"/>
    </source>
</evidence>
<evidence type="ECO:0000256" key="2">
    <source>
        <dbReference type="SAM" id="SignalP"/>
    </source>
</evidence>
<feature type="coiled-coil region" evidence="1">
    <location>
        <begin position="111"/>
        <end position="147"/>
    </location>
</feature>
<evidence type="ECO:0000313" key="4">
    <source>
        <dbReference type="Proteomes" id="UP000028537"/>
    </source>
</evidence>
<accession>A0A084EWB4</accession>
<dbReference type="PROSITE" id="PS51257">
    <property type="entry name" value="PROKAR_LIPOPROTEIN"/>
    <property type="match status" value="1"/>
</dbReference>
<gene>
    <name evidence="3" type="ORF">UDIV_6690</name>
</gene>
<comment type="caution">
    <text evidence="3">The sequence shown here is derived from an EMBL/GenBank/DDBJ whole genome shotgun (WGS) entry which is preliminary data.</text>
</comment>
<dbReference type="RefSeq" id="WP_038103517.1">
    <property type="nucleotide sequence ID" value="NZ_JFDP01000086.1"/>
</dbReference>
<dbReference type="EMBL" id="JFDP01000086">
    <property type="protein sequence ID" value="KEZ22256.1"/>
    <property type="molecule type" value="Genomic_DNA"/>
</dbReference>
<sequence>MLKNKWKFLIPLSSFCLLTLIPLVAASCSEVEIAKKTYYSRSKTENGLDVLREYSPIGLHQTLPFGAKKELPLKKTISTDWLWNPLDLYREYVSALINSNDPRDDHFKAKHAATYDRINQLQDQYAKTENKKESNQLDAEIEKLKRKVANDWQQNNIALNKDKIFHLINKSEDFNKIQTERFKKYFKDFDFSNKSILLIKGYLERNVDPPAIGAGYWIKNLTISNNTINIQYKYKEIPIKKKNPHITSPAFRTSSTVHLVVVDKIESLDNYQIIIS</sequence>
<evidence type="ECO:0000256" key="1">
    <source>
        <dbReference type="SAM" id="Coils"/>
    </source>
</evidence>